<dbReference type="PANTHER" id="PTHR34597">
    <property type="entry name" value="SLR1661 PROTEIN"/>
    <property type="match status" value="1"/>
</dbReference>
<feature type="domain" description="Haemolysin activator HlyB C-terminal" evidence="4">
    <location>
        <begin position="173"/>
        <end position="515"/>
    </location>
</feature>
<proteinExistence type="predicted"/>
<keyword evidence="7" id="KW-1185">Reference proteome</keyword>
<dbReference type="PANTHER" id="PTHR34597:SF6">
    <property type="entry name" value="BLR6126 PROTEIN"/>
    <property type="match status" value="1"/>
</dbReference>
<feature type="domain" description="Polypeptide-transport-associated ShlB-type" evidence="5">
    <location>
        <begin position="35"/>
        <end position="110"/>
    </location>
</feature>
<sequence>MLGGLLAPEASRAQAFSAAAAAAAAATAFPEVPRFAILEFEIDGNTVLPVAVVEQTVTPFMGDDRQMSDVEAARDALEKRYQQAGYLTVFVDVPEQRVDGGVVRLHVTEGRVERLRVTGARYYDQGVIRERVSQMAPGQVPDFNEAARQISEITRDERQIQQLLKPGLTPGTFDVELRVADKLPMSASLEINNRHTADTDPWRASLNVRYDNLWQRDHSLSLTLTTAPREVRQSSVFVANYSAPLGGQDSVLGYAVLSDSLVAPLGAGTVIGKGATYGLRWVRTVGLADEAHSFSLGADYKDVRQRQQFGGTDLSTPVRYLPFQAGYTGNWFGTSGQTQLTTSLVFASRSLFAQQIDCPGNVGQVDQFQCSRDGADGSFAYWRGDLRGNRSVTRLLGQDSADAGSWGDLHLHLGWQLSTQPLVSGEQMAMGGADTVRGYLDAEAAGDTAWLGSLEWRSRNLLSGWAASGAAAAGAGRPRELNLLGFVEAGQARTLQPLPEQQEHVSLAGTGLGLRFRAAPNINADLDVGWPLKTTRLSPKGEPRLHVRLSAQI</sequence>
<dbReference type="Pfam" id="PF08479">
    <property type="entry name" value="POTRA_2"/>
    <property type="match status" value="1"/>
</dbReference>
<dbReference type="Gene3D" id="2.40.160.50">
    <property type="entry name" value="membrane protein fhac: a member of the omp85/tpsb transporter family"/>
    <property type="match status" value="1"/>
</dbReference>
<evidence type="ECO:0000256" key="2">
    <source>
        <dbReference type="ARBA" id="ARBA00022692"/>
    </source>
</evidence>
<gene>
    <name evidence="6" type="ORF">PRZ01_02445</name>
</gene>
<dbReference type="Pfam" id="PF03865">
    <property type="entry name" value="ShlB"/>
    <property type="match status" value="1"/>
</dbReference>
<dbReference type="InterPro" id="IPR005565">
    <property type="entry name" value="Hemolysn_activator_HlyB_C"/>
</dbReference>
<keyword evidence="3" id="KW-0998">Cell outer membrane</keyword>
<dbReference type="EMBL" id="JAQQXS010000002">
    <property type="protein sequence ID" value="MDC8784048.1"/>
    <property type="molecule type" value="Genomic_DNA"/>
</dbReference>
<comment type="caution">
    <text evidence="6">The sequence shown here is derived from an EMBL/GenBank/DDBJ whole genome shotgun (WGS) entry which is preliminary data.</text>
</comment>
<keyword evidence="2" id="KW-0812">Transmembrane</keyword>
<keyword evidence="1" id="KW-1134">Transmembrane beta strand</keyword>
<evidence type="ECO:0000256" key="1">
    <source>
        <dbReference type="ARBA" id="ARBA00022452"/>
    </source>
</evidence>
<evidence type="ECO:0000259" key="5">
    <source>
        <dbReference type="Pfam" id="PF08479"/>
    </source>
</evidence>
<evidence type="ECO:0000256" key="3">
    <source>
        <dbReference type="ARBA" id="ARBA00023237"/>
    </source>
</evidence>
<dbReference type="InterPro" id="IPR013686">
    <property type="entry name" value="Polypept-transport_assoc_ShlB"/>
</dbReference>
<keyword evidence="1" id="KW-0472">Membrane</keyword>
<evidence type="ECO:0000313" key="7">
    <source>
        <dbReference type="Proteomes" id="UP001219862"/>
    </source>
</evidence>
<evidence type="ECO:0000313" key="6">
    <source>
        <dbReference type="EMBL" id="MDC8784048.1"/>
    </source>
</evidence>
<accession>A0ABT5KMA5</accession>
<dbReference type="Proteomes" id="UP001219862">
    <property type="component" value="Unassembled WGS sequence"/>
</dbReference>
<organism evidence="6 7">
    <name type="scientific">Roseateles koreensis</name>
    <dbReference type="NCBI Taxonomy" id="2987526"/>
    <lineage>
        <taxon>Bacteria</taxon>
        <taxon>Pseudomonadati</taxon>
        <taxon>Pseudomonadota</taxon>
        <taxon>Betaproteobacteria</taxon>
        <taxon>Burkholderiales</taxon>
        <taxon>Sphaerotilaceae</taxon>
        <taxon>Roseateles</taxon>
    </lineage>
</organism>
<evidence type="ECO:0000259" key="4">
    <source>
        <dbReference type="Pfam" id="PF03865"/>
    </source>
</evidence>
<protein>
    <submittedName>
        <fullName evidence="6">ShlB/FhaC/HecB family hemolysin secretion/activation protein</fullName>
    </submittedName>
</protein>
<dbReference type="RefSeq" id="WP_273595168.1">
    <property type="nucleotide sequence ID" value="NZ_JAQQXS010000002.1"/>
</dbReference>
<name>A0ABT5KMA5_9BURK</name>
<dbReference type="Gene3D" id="3.10.20.310">
    <property type="entry name" value="membrane protein fhac"/>
    <property type="match status" value="1"/>
</dbReference>
<dbReference type="InterPro" id="IPR051544">
    <property type="entry name" value="TPS_OM_transporter"/>
</dbReference>
<reference evidence="6 7" key="1">
    <citation type="submission" date="2022-10" db="EMBL/GenBank/DDBJ databases">
        <title>paucibacter sp. hw8 Genome sequencing.</title>
        <authorList>
            <person name="Park S."/>
        </authorList>
    </citation>
    <scope>NUCLEOTIDE SEQUENCE [LARGE SCALE GENOMIC DNA]</scope>
    <source>
        <strain evidence="7">hw8</strain>
    </source>
</reference>